<sequence>MHDLIHDLACFLVADEFFRLEADDGCIEIPPNVRYLSIHCISREMSVASRSLRAIIVLNRASGYIENPEALLLGCEKLRALVFYEKEFFLSKALEGFMGSAKLLRHLHCECLLDNRYDISYCRLELHGIHSLINLHTLPQLYIGRNICNMGELMKSLNKINELTVRGLADLDRKERMQKKLGYIIKSTSSPYTWTSVVALIWMTAQITVKTRYKGNLQLQCHELLLDNLRPYNSLRKLIIERYESSKYPSWLGESSFSNLTTIKFLWCKSERLPTLGELPHGHGFKGFPALKKLKFVQMPEWSEWSGVDDGAFPRLHRLSIRCADNILSLPSVPFLFLVSFQLMDCPNITGIPASTTLHQLHICRCGNLEQLPALPSLTTLRRITTCPGC</sequence>
<name>A0A0D3HLZ7_9ORYZ</name>
<evidence type="ECO:0000259" key="1">
    <source>
        <dbReference type="Pfam" id="PF25019"/>
    </source>
</evidence>
<organism evidence="2">
    <name type="scientific">Oryza barthii</name>
    <dbReference type="NCBI Taxonomy" id="65489"/>
    <lineage>
        <taxon>Eukaryota</taxon>
        <taxon>Viridiplantae</taxon>
        <taxon>Streptophyta</taxon>
        <taxon>Embryophyta</taxon>
        <taxon>Tracheophyta</taxon>
        <taxon>Spermatophyta</taxon>
        <taxon>Magnoliopsida</taxon>
        <taxon>Liliopsida</taxon>
        <taxon>Poales</taxon>
        <taxon>Poaceae</taxon>
        <taxon>BOP clade</taxon>
        <taxon>Oryzoideae</taxon>
        <taxon>Oryzeae</taxon>
        <taxon>Oryzinae</taxon>
        <taxon>Oryza</taxon>
    </lineage>
</organism>
<dbReference type="eggNOG" id="KOG4658">
    <property type="taxonomic scope" value="Eukaryota"/>
</dbReference>
<protein>
    <recommendedName>
        <fullName evidence="1">R13L1/DRL21-like LRR repeat region domain-containing protein</fullName>
    </recommendedName>
</protein>
<dbReference type="Gene3D" id="3.80.10.10">
    <property type="entry name" value="Ribonuclease Inhibitor"/>
    <property type="match status" value="1"/>
</dbReference>
<dbReference type="AlphaFoldDB" id="A0A0D3HLZ7"/>
<proteinExistence type="predicted"/>
<reference evidence="2" key="1">
    <citation type="journal article" date="2009" name="Rice">
        <title>De Novo Next Generation Sequencing of Plant Genomes.</title>
        <authorList>
            <person name="Rounsley S."/>
            <person name="Marri P.R."/>
            <person name="Yu Y."/>
            <person name="He R."/>
            <person name="Sisneros N."/>
            <person name="Goicoechea J.L."/>
            <person name="Lee S.J."/>
            <person name="Angelova A."/>
            <person name="Kudrna D."/>
            <person name="Luo M."/>
            <person name="Affourtit J."/>
            <person name="Desany B."/>
            <person name="Knight J."/>
            <person name="Niazi F."/>
            <person name="Egholm M."/>
            <person name="Wing R.A."/>
        </authorList>
    </citation>
    <scope>NUCLEOTIDE SEQUENCE [LARGE SCALE GENOMIC DNA]</scope>
    <source>
        <strain evidence="2">cv. IRGC 105608</strain>
    </source>
</reference>
<reference evidence="2" key="2">
    <citation type="submission" date="2015-03" db="UniProtKB">
        <authorList>
            <consortium name="EnsemblPlants"/>
        </authorList>
    </citation>
    <scope>IDENTIFICATION</scope>
</reference>
<dbReference type="PANTHER" id="PTHR47186">
    <property type="entry name" value="LEUCINE-RICH REPEAT-CONTAINING PROTEIN 57"/>
    <property type="match status" value="1"/>
</dbReference>
<dbReference type="InterPro" id="IPR056789">
    <property type="entry name" value="LRR_R13L1-DRL21"/>
</dbReference>
<feature type="domain" description="R13L1/DRL21-like LRR repeat region" evidence="1">
    <location>
        <begin position="198"/>
        <end position="288"/>
    </location>
</feature>
<dbReference type="SUPFAM" id="SSF52058">
    <property type="entry name" value="L domain-like"/>
    <property type="match status" value="1"/>
</dbReference>
<dbReference type="STRING" id="65489.A0A0D3HLZ7"/>
<dbReference type="InterPro" id="IPR032675">
    <property type="entry name" value="LRR_dom_sf"/>
</dbReference>
<keyword evidence="3" id="KW-1185">Reference proteome</keyword>
<dbReference type="PaxDb" id="65489-OBART11G13940.1"/>
<dbReference type="Gramene" id="OBART11G13940.1">
    <property type="protein sequence ID" value="OBART11G13940.1"/>
    <property type="gene ID" value="OBART11G13940"/>
</dbReference>
<dbReference type="HOGENOM" id="CLU_708582_0_0_1"/>
<dbReference type="PANTHER" id="PTHR47186:SF3">
    <property type="entry name" value="OS09G0267800 PROTEIN"/>
    <property type="match status" value="1"/>
</dbReference>
<evidence type="ECO:0000313" key="2">
    <source>
        <dbReference type="EnsemblPlants" id="OBART11G13940.1"/>
    </source>
</evidence>
<evidence type="ECO:0000313" key="3">
    <source>
        <dbReference type="Proteomes" id="UP000026960"/>
    </source>
</evidence>
<dbReference type="Proteomes" id="UP000026960">
    <property type="component" value="Chromosome 11"/>
</dbReference>
<accession>A0A0D3HLZ7</accession>
<dbReference type="EnsemblPlants" id="OBART11G13940.1">
    <property type="protein sequence ID" value="OBART11G13940.1"/>
    <property type="gene ID" value="OBART11G13940"/>
</dbReference>
<dbReference type="Pfam" id="PF25019">
    <property type="entry name" value="LRR_R13L1-DRL21"/>
    <property type="match status" value="1"/>
</dbReference>